<evidence type="ECO:0000313" key="2">
    <source>
        <dbReference type="Proteomes" id="UP000324222"/>
    </source>
</evidence>
<evidence type="ECO:0000313" key="1">
    <source>
        <dbReference type="EMBL" id="MPD01768.1"/>
    </source>
</evidence>
<dbReference type="Proteomes" id="UP000324222">
    <property type="component" value="Unassembled WGS sequence"/>
</dbReference>
<name>A0A5B7K981_PORTR</name>
<protein>
    <submittedName>
        <fullName evidence="1">Uncharacterized protein</fullName>
    </submittedName>
</protein>
<gene>
    <name evidence="1" type="ORF">E2C01_097311</name>
</gene>
<comment type="caution">
    <text evidence="1">The sequence shown here is derived from an EMBL/GenBank/DDBJ whole genome shotgun (WGS) entry which is preliminary data.</text>
</comment>
<accession>A0A5B7K981</accession>
<dbReference type="EMBL" id="VSRR010128539">
    <property type="protein sequence ID" value="MPD01768.1"/>
    <property type="molecule type" value="Genomic_DNA"/>
</dbReference>
<reference evidence="1 2" key="1">
    <citation type="submission" date="2019-05" db="EMBL/GenBank/DDBJ databases">
        <title>Another draft genome of Portunus trituberculatus and its Hox gene families provides insights of decapod evolution.</title>
        <authorList>
            <person name="Jeong J.-H."/>
            <person name="Song I."/>
            <person name="Kim S."/>
            <person name="Choi T."/>
            <person name="Kim D."/>
            <person name="Ryu S."/>
            <person name="Kim W."/>
        </authorList>
    </citation>
    <scope>NUCLEOTIDE SEQUENCE [LARGE SCALE GENOMIC DNA]</scope>
    <source>
        <tissue evidence="1">Muscle</tissue>
    </source>
</reference>
<dbReference type="AlphaFoldDB" id="A0A5B7K981"/>
<keyword evidence="2" id="KW-1185">Reference proteome</keyword>
<organism evidence="1 2">
    <name type="scientific">Portunus trituberculatus</name>
    <name type="common">Swimming crab</name>
    <name type="synonym">Neptunus trituberculatus</name>
    <dbReference type="NCBI Taxonomy" id="210409"/>
    <lineage>
        <taxon>Eukaryota</taxon>
        <taxon>Metazoa</taxon>
        <taxon>Ecdysozoa</taxon>
        <taxon>Arthropoda</taxon>
        <taxon>Crustacea</taxon>
        <taxon>Multicrustacea</taxon>
        <taxon>Malacostraca</taxon>
        <taxon>Eumalacostraca</taxon>
        <taxon>Eucarida</taxon>
        <taxon>Decapoda</taxon>
        <taxon>Pleocyemata</taxon>
        <taxon>Brachyura</taxon>
        <taxon>Eubrachyura</taxon>
        <taxon>Portunoidea</taxon>
        <taxon>Portunidae</taxon>
        <taxon>Portuninae</taxon>
        <taxon>Portunus</taxon>
    </lineage>
</organism>
<sequence>MPIVWQPPAQPVAVPLCGQPPSLFLPSCACEHRLSTEPVFSGGESVAGLAAVPESLHSSTLVSNDAEERHVTVSSRLLFVGGRSHQCGLVGGCVPPSLFCTLSVVYCFIVAVATHTGVWWEATRYLPVGVQLSSIRPVCDEYLDSLSGWEKELLRRFPYIGGNLYTVGDLYKNLSFAAAVKYSSGDPVERHTP</sequence>
<proteinExistence type="predicted"/>